<dbReference type="GO" id="GO:0015085">
    <property type="term" value="F:calcium ion transmembrane transporter activity"/>
    <property type="evidence" value="ECO:0007669"/>
    <property type="project" value="TreeGrafter"/>
</dbReference>
<dbReference type="Pfam" id="PF01169">
    <property type="entry name" value="GDT1"/>
    <property type="match status" value="1"/>
</dbReference>
<feature type="compositionally biased region" description="Gly residues" evidence="7">
    <location>
        <begin position="320"/>
        <end position="329"/>
    </location>
</feature>
<dbReference type="GO" id="GO:0032468">
    <property type="term" value="P:Golgi calcium ion homeostasis"/>
    <property type="evidence" value="ECO:0007669"/>
    <property type="project" value="TreeGrafter"/>
</dbReference>
<feature type="compositionally biased region" description="Basic residues" evidence="7">
    <location>
        <begin position="101"/>
        <end position="112"/>
    </location>
</feature>
<keyword evidence="5 6" id="KW-0472">Membrane</keyword>
<dbReference type="OMA" id="APEYFHR"/>
<dbReference type="InterPro" id="IPR001727">
    <property type="entry name" value="GDT1-like"/>
</dbReference>
<evidence type="ECO:0000256" key="4">
    <source>
        <dbReference type="ARBA" id="ARBA00022989"/>
    </source>
</evidence>
<dbReference type="Proteomes" id="UP000030747">
    <property type="component" value="Unassembled WGS sequence"/>
</dbReference>
<evidence type="ECO:0000256" key="1">
    <source>
        <dbReference type="ARBA" id="ARBA00004141"/>
    </source>
</evidence>
<keyword evidence="9" id="KW-1185">Reference proteome</keyword>
<dbReference type="VEuPathDB" id="ToxoDB:ETH2_1253200"/>
<dbReference type="PANTHER" id="PTHR12608:SF1">
    <property type="entry name" value="TRANSMEMBRANE PROTEIN 165"/>
    <property type="match status" value="1"/>
</dbReference>
<dbReference type="PANTHER" id="PTHR12608">
    <property type="entry name" value="TRANSMEMBRANE PROTEIN HTP-1 RELATED"/>
    <property type="match status" value="1"/>
</dbReference>
<sequence length="396" mass="39911">MLTGGAWLLRELSGSFSLCGGPLGAPLGGPLWGPLEALLDCGGYPQQPAAAAARPRHLTAAESDTVKPWGPFLQGTDGPAAAEGEPATLMARTGPLTPRAKPQHSKHQHQQQKQHQQQQKQQQQRQQQQQQQGGFVGFLRSVASSTSLVAATELGDRTFFLAALLALRYSRLLVFAATCAALFVAAAASAAAGYLLQSAAASAWLAGPLGGLLKGGPLLQLAAAAALLLFGLHHLYKAKKAWGPHRGPPRRVSTRSSQEALGAPLGASLGAPAVGGPLGAPLGSPLGAPLGAAPFGGPLGAPLAAEGAPVLLAGSSSSGAEGGACGGPQEGFAGAPKEGFGGGSPEGFGGAPKGGPPDDASVSTRLSPAEKGEEEICDGLEEAQEDLERFYVNPKP</sequence>
<feature type="compositionally biased region" description="Gly residues" evidence="7">
    <location>
        <begin position="339"/>
        <end position="353"/>
    </location>
</feature>
<dbReference type="RefSeq" id="XP_013229925.1">
    <property type="nucleotide sequence ID" value="XM_013374471.1"/>
</dbReference>
<keyword evidence="3 6" id="KW-0812">Transmembrane</keyword>
<feature type="region of interest" description="Disordered" evidence="7">
    <location>
        <begin position="316"/>
        <end position="375"/>
    </location>
</feature>
<reference evidence="8" key="1">
    <citation type="submission" date="2013-10" db="EMBL/GenBank/DDBJ databases">
        <title>Genomic analysis of the causative agents of coccidiosis in chickens.</title>
        <authorList>
            <person name="Reid A.J."/>
            <person name="Blake D."/>
            <person name="Billington K."/>
            <person name="Browne H."/>
            <person name="Dunn M."/>
            <person name="Hung S."/>
            <person name="Kawahara F."/>
            <person name="Miranda-Saavedra D."/>
            <person name="Mourier T."/>
            <person name="Nagra H."/>
            <person name="Otto T.D."/>
            <person name="Rawlings N."/>
            <person name="Sanchez A."/>
            <person name="Sanders M."/>
            <person name="Subramaniam C."/>
            <person name="Tay Y."/>
            <person name="Dear P."/>
            <person name="Doerig C."/>
            <person name="Gruber A."/>
            <person name="Parkinson J."/>
            <person name="Shirley M."/>
            <person name="Wan K.L."/>
            <person name="Berriman M."/>
            <person name="Tomley F."/>
            <person name="Pain A."/>
        </authorList>
    </citation>
    <scope>NUCLEOTIDE SEQUENCE [LARGE SCALE GENOMIC DNA]</scope>
    <source>
        <strain evidence="8">Houghton</strain>
    </source>
</reference>
<reference evidence="8" key="2">
    <citation type="submission" date="2013-10" db="EMBL/GenBank/DDBJ databases">
        <authorList>
            <person name="Aslett M."/>
        </authorList>
    </citation>
    <scope>NUCLEOTIDE SEQUENCE [LARGE SCALE GENOMIC DNA]</scope>
    <source>
        <strain evidence="8">Houghton</strain>
    </source>
</reference>
<proteinExistence type="inferred from homology"/>
<evidence type="ECO:0000313" key="9">
    <source>
        <dbReference type="Proteomes" id="UP000030747"/>
    </source>
</evidence>
<dbReference type="EMBL" id="HG674203">
    <property type="protein sequence ID" value="CDJ39170.1"/>
    <property type="molecule type" value="Genomic_DNA"/>
</dbReference>
<evidence type="ECO:0000256" key="6">
    <source>
        <dbReference type="RuleBase" id="RU365102"/>
    </source>
</evidence>
<dbReference type="AlphaFoldDB" id="U6KUI9"/>
<dbReference type="GO" id="GO:0005384">
    <property type="term" value="F:manganese ion transmembrane transporter activity"/>
    <property type="evidence" value="ECO:0007669"/>
    <property type="project" value="TreeGrafter"/>
</dbReference>
<dbReference type="OrthoDB" id="10670777at2759"/>
<feature type="transmembrane region" description="Helical" evidence="6">
    <location>
        <begin position="172"/>
        <end position="196"/>
    </location>
</feature>
<dbReference type="GO" id="GO:0032472">
    <property type="term" value="P:Golgi calcium ion transport"/>
    <property type="evidence" value="ECO:0007669"/>
    <property type="project" value="TreeGrafter"/>
</dbReference>
<dbReference type="GeneID" id="25257295"/>
<gene>
    <name evidence="8" type="ORF">ETH_00041275</name>
</gene>
<comment type="similarity">
    <text evidence="2 6">Belongs to the GDT1 family.</text>
</comment>
<evidence type="ECO:0000256" key="2">
    <source>
        <dbReference type="ARBA" id="ARBA00009190"/>
    </source>
</evidence>
<evidence type="ECO:0000256" key="5">
    <source>
        <dbReference type="ARBA" id="ARBA00023136"/>
    </source>
</evidence>
<comment type="caution">
    <text evidence="6">Lacks conserved residue(s) required for the propagation of feature annotation.</text>
</comment>
<protein>
    <recommendedName>
        <fullName evidence="6">GDT1 family protein</fullName>
    </recommendedName>
</protein>
<evidence type="ECO:0000256" key="7">
    <source>
        <dbReference type="SAM" id="MobiDB-lite"/>
    </source>
</evidence>
<organism evidence="8 9">
    <name type="scientific">Eimeria tenella</name>
    <name type="common">Coccidian parasite</name>
    <dbReference type="NCBI Taxonomy" id="5802"/>
    <lineage>
        <taxon>Eukaryota</taxon>
        <taxon>Sar</taxon>
        <taxon>Alveolata</taxon>
        <taxon>Apicomplexa</taxon>
        <taxon>Conoidasida</taxon>
        <taxon>Coccidia</taxon>
        <taxon>Eucoccidiorida</taxon>
        <taxon>Eimeriorina</taxon>
        <taxon>Eimeriidae</taxon>
        <taxon>Eimeria</taxon>
    </lineage>
</organism>
<name>U6KUI9_EIMTE</name>
<comment type="subcellular location">
    <subcellularLocation>
        <location evidence="1 6">Membrane</location>
        <topology evidence="1 6">Multi-pass membrane protein</topology>
    </subcellularLocation>
</comment>
<dbReference type="GO" id="GO:0005794">
    <property type="term" value="C:Golgi apparatus"/>
    <property type="evidence" value="ECO:0007669"/>
    <property type="project" value="TreeGrafter"/>
</dbReference>
<feature type="compositionally biased region" description="Low complexity" evidence="7">
    <location>
        <begin position="113"/>
        <end position="130"/>
    </location>
</feature>
<accession>U6KUI9</accession>
<evidence type="ECO:0000256" key="3">
    <source>
        <dbReference type="ARBA" id="ARBA00022692"/>
    </source>
</evidence>
<dbReference type="VEuPathDB" id="ToxoDB:ETH_00041275"/>
<keyword evidence="4 6" id="KW-1133">Transmembrane helix</keyword>
<evidence type="ECO:0000313" key="8">
    <source>
        <dbReference type="EMBL" id="CDJ39170.1"/>
    </source>
</evidence>
<dbReference type="GO" id="GO:0016020">
    <property type="term" value="C:membrane"/>
    <property type="evidence" value="ECO:0007669"/>
    <property type="project" value="UniProtKB-SubCell"/>
</dbReference>
<feature type="region of interest" description="Disordered" evidence="7">
    <location>
        <begin position="53"/>
        <end position="130"/>
    </location>
</feature>
<feature type="transmembrane region" description="Helical" evidence="6">
    <location>
        <begin position="216"/>
        <end position="236"/>
    </location>
</feature>